<organism evidence="4 5">
    <name type="scientific">Streptomonospora halophila</name>
    <dbReference type="NCBI Taxonomy" id="427369"/>
    <lineage>
        <taxon>Bacteria</taxon>
        <taxon>Bacillati</taxon>
        <taxon>Actinomycetota</taxon>
        <taxon>Actinomycetes</taxon>
        <taxon>Streptosporangiales</taxon>
        <taxon>Nocardiopsidaceae</taxon>
        <taxon>Streptomonospora</taxon>
    </lineage>
</organism>
<dbReference type="EMBL" id="BAABIK010000008">
    <property type="protein sequence ID" value="GAA4937811.1"/>
    <property type="molecule type" value="Genomic_DNA"/>
</dbReference>
<gene>
    <name evidence="4" type="ORF">GCM10023224_18700</name>
</gene>
<name>A0ABP9GCE5_9ACTN</name>
<feature type="region of interest" description="Disordered" evidence="1">
    <location>
        <begin position="1"/>
        <end position="56"/>
    </location>
</feature>
<evidence type="ECO:0000256" key="1">
    <source>
        <dbReference type="SAM" id="MobiDB-lite"/>
    </source>
</evidence>
<keyword evidence="2" id="KW-0472">Membrane</keyword>
<sequence length="275" mass="29355">MSNEPSEYAEPSRRPDAAVAPEEAPVPDTGSDTPTVPTAVPPHPPAAASRRRPAGRWRPPGVRAWSLLLLVAAVAGLVPYAWLNATTLDQRTGAAEARHRPVAIVLGAGLRDDGTPTTLLARRLDIAARLYRAKLVDAVLVSGDNSVAAYNEPDAMRDYLAAAGVPRRKVVADYAGFSTWETCTRARRIFGVEAASVVTQNFHLPRAVALCSRAGIDTRGVGDSSYSVRTTATVYGYVREVPAAFPALYQALLRPDPQFLGPGEPDVREALAAPR</sequence>
<dbReference type="Pfam" id="PF02698">
    <property type="entry name" value="DUF218"/>
    <property type="match status" value="1"/>
</dbReference>
<dbReference type="InterPro" id="IPR003848">
    <property type="entry name" value="DUF218"/>
</dbReference>
<dbReference type="PANTHER" id="PTHR30336:SF6">
    <property type="entry name" value="INTEGRAL MEMBRANE PROTEIN"/>
    <property type="match status" value="1"/>
</dbReference>
<evidence type="ECO:0000259" key="3">
    <source>
        <dbReference type="Pfam" id="PF02698"/>
    </source>
</evidence>
<dbReference type="InterPro" id="IPR051599">
    <property type="entry name" value="Cell_Envelope_Assoc"/>
</dbReference>
<evidence type="ECO:0000313" key="4">
    <source>
        <dbReference type="EMBL" id="GAA4937811.1"/>
    </source>
</evidence>
<dbReference type="CDD" id="cd06259">
    <property type="entry name" value="YdcF-like"/>
    <property type="match status" value="1"/>
</dbReference>
<feature type="compositionally biased region" description="Low complexity" evidence="1">
    <location>
        <begin position="17"/>
        <end position="38"/>
    </location>
</feature>
<keyword evidence="2" id="KW-1133">Transmembrane helix</keyword>
<proteinExistence type="predicted"/>
<dbReference type="Proteomes" id="UP001499993">
    <property type="component" value="Unassembled WGS sequence"/>
</dbReference>
<protein>
    <recommendedName>
        <fullName evidence="3">DUF218 domain-containing protein</fullName>
    </recommendedName>
</protein>
<reference evidence="5" key="1">
    <citation type="journal article" date="2019" name="Int. J. Syst. Evol. Microbiol.">
        <title>The Global Catalogue of Microorganisms (GCM) 10K type strain sequencing project: providing services to taxonomists for standard genome sequencing and annotation.</title>
        <authorList>
            <consortium name="The Broad Institute Genomics Platform"/>
            <consortium name="The Broad Institute Genome Sequencing Center for Infectious Disease"/>
            <person name="Wu L."/>
            <person name="Ma J."/>
        </authorList>
    </citation>
    <scope>NUCLEOTIDE SEQUENCE [LARGE SCALE GENOMIC DNA]</scope>
    <source>
        <strain evidence="5">JCM 18123</strain>
    </source>
</reference>
<keyword evidence="2" id="KW-0812">Transmembrane</keyword>
<feature type="transmembrane region" description="Helical" evidence="2">
    <location>
        <begin position="62"/>
        <end position="82"/>
    </location>
</feature>
<comment type="caution">
    <text evidence="4">The sequence shown here is derived from an EMBL/GenBank/DDBJ whole genome shotgun (WGS) entry which is preliminary data.</text>
</comment>
<feature type="domain" description="DUF218" evidence="3">
    <location>
        <begin position="102"/>
        <end position="218"/>
    </location>
</feature>
<evidence type="ECO:0000256" key="2">
    <source>
        <dbReference type="SAM" id="Phobius"/>
    </source>
</evidence>
<dbReference type="PANTHER" id="PTHR30336">
    <property type="entry name" value="INNER MEMBRANE PROTEIN, PROBABLE PERMEASE"/>
    <property type="match status" value="1"/>
</dbReference>
<evidence type="ECO:0000313" key="5">
    <source>
        <dbReference type="Proteomes" id="UP001499993"/>
    </source>
</evidence>
<keyword evidence="5" id="KW-1185">Reference proteome</keyword>
<accession>A0ABP9GCE5</accession>